<evidence type="ECO:0000313" key="6">
    <source>
        <dbReference type="EMBL" id="KAK8379808.1"/>
    </source>
</evidence>
<evidence type="ECO:0008006" key="8">
    <source>
        <dbReference type="Google" id="ProtNLM"/>
    </source>
</evidence>
<proteinExistence type="inferred from homology"/>
<name>A0AAW0SXM5_SCYPA</name>
<dbReference type="InterPro" id="IPR018484">
    <property type="entry name" value="FGGY_N"/>
</dbReference>
<evidence type="ECO:0000256" key="1">
    <source>
        <dbReference type="ARBA" id="ARBA00009156"/>
    </source>
</evidence>
<keyword evidence="7" id="KW-1185">Reference proteome</keyword>
<dbReference type="AlphaFoldDB" id="A0AAW0SXM5"/>
<evidence type="ECO:0000259" key="5">
    <source>
        <dbReference type="Pfam" id="PF02782"/>
    </source>
</evidence>
<dbReference type="Gene3D" id="1.20.58.2240">
    <property type="match status" value="1"/>
</dbReference>
<feature type="domain" description="Carbohydrate kinase FGGY C-terminal" evidence="5">
    <location>
        <begin position="303"/>
        <end position="507"/>
    </location>
</feature>
<keyword evidence="3" id="KW-0418">Kinase</keyword>
<dbReference type="PANTHER" id="PTHR43435">
    <property type="entry name" value="RIBULOKINASE"/>
    <property type="match status" value="1"/>
</dbReference>
<comment type="similarity">
    <text evidence="1">Belongs to the FGGY kinase family.</text>
</comment>
<evidence type="ECO:0000259" key="4">
    <source>
        <dbReference type="Pfam" id="PF00370"/>
    </source>
</evidence>
<dbReference type="SUPFAM" id="SSF53067">
    <property type="entry name" value="Actin-like ATPase domain"/>
    <property type="match status" value="2"/>
</dbReference>
<evidence type="ECO:0000256" key="2">
    <source>
        <dbReference type="ARBA" id="ARBA00022679"/>
    </source>
</evidence>
<feature type="domain" description="Carbohydrate kinase FGGY N-terminal" evidence="4">
    <location>
        <begin position="19"/>
        <end position="284"/>
    </location>
</feature>
<dbReference type="NCBIfam" id="TIGR01315">
    <property type="entry name" value="5C_CHO_kinase"/>
    <property type="match status" value="1"/>
</dbReference>
<dbReference type="CDD" id="cd07782">
    <property type="entry name" value="ASKHA_NBD_FGGY_D-RBK"/>
    <property type="match status" value="1"/>
</dbReference>
<accession>A0AAW0SXM5</accession>
<dbReference type="GO" id="GO:0019321">
    <property type="term" value="P:pentose metabolic process"/>
    <property type="evidence" value="ECO:0007669"/>
    <property type="project" value="TreeGrafter"/>
</dbReference>
<evidence type="ECO:0000313" key="7">
    <source>
        <dbReference type="Proteomes" id="UP001487740"/>
    </source>
</evidence>
<gene>
    <name evidence="6" type="ORF">O3P69_019656</name>
</gene>
<dbReference type="GO" id="GO:0019150">
    <property type="term" value="F:D-ribulokinase activity"/>
    <property type="evidence" value="ECO:0007669"/>
    <property type="project" value="TreeGrafter"/>
</dbReference>
<dbReference type="GO" id="GO:0005737">
    <property type="term" value="C:cytoplasm"/>
    <property type="evidence" value="ECO:0007669"/>
    <property type="project" value="TreeGrafter"/>
</dbReference>
<dbReference type="Gene3D" id="3.30.420.40">
    <property type="match status" value="1"/>
</dbReference>
<comment type="caution">
    <text evidence="6">The sequence shown here is derived from an EMBL/GenBank/DDBJ whole genome shotgun (WGS) entry which is preliminary data.</text>
</comment>
<protein>
    <recommendedName>
        <fullName evidence="8">FGGY carbohydrate kinase domain-containing protein</fullName>
    </recommendedName>
</protein>
<organism evidence="6 7">
    <name type="scientific">Scylla paramamosain</name>
    <name type="common">Mud crab</name>
    <dbReference type="NCBI Taxonomy" id="85552"/>
    <lineage>
        <taxon>Eukaryota</taxon>
        <taxon>Metazoa</taxon>
        <taxon>Ecdysozoa</taxon>
        <taxon>Arthropoda</taxon>
        <taxon>Crustacea</taxon>
        <taxon>Multicrustacea</taxon>
        <taxon>Malacostraca</taxon>
        <taxon>Eumalacostraca</taxon>
        <taxon>Eucarida</taxon>
        <taxon>Decapoda</taxon>
        <taxon>Pleocyemata</taxon>
        <taxon>Brachyura</taxon>
        <taxon>Eubrachyura</taxon>
        <taxon>Portunoidea</taxon>
        <taxon>Portunidae</taxon>
        <taxon>Portuninae</taxon>
        <taxon>Scylla</taxon>
    </lineage>
</organism>
<dbReference type="InterPro" id="IPR018485">
    <property type="entry name" value="FGGY_C"/>
</dbReference>
<dbReference type="InterPro" id="IPR000577">
    <property type="entry name" value="Carb_kinase_FGGY"/>
</dbReference>
<dbReference type="InterPro" id="IPR043129">
    <property type="entry name" value="ATPase_NBD"/>
</dbReference>
<dbReference type="PIRSF" id="PIRSF000538">
    <property type="entry name" value="GlpK"/>
    <property type="match status" value="1"/>
</dbReference>
<reference evidence="6 7" key="1">
    <citation type="submission" date="2023-03" db="EMBL/GenBank/DDBJ databases">
        <title>High-quality genome of Scylla paramamosain provides insights in environmental adaptation.</title>
        <authorList>
            <person name="Zhang L."/>
        </authorList>
    </citation>
    <scope>NUCLEOTIDE SEQUENCE [LARGE SCALE GENOMIC DNA]</scope>
    <source>
        <strain evidence="6">LZ_2023a</strain>
        <tissue evidence="6">Muscle</tissue>
    </source>
</reference>
<dbReference type="InterPro" id="IPR006003">
    <property type="entry name" value="FGGY_RbtK-like"/>
</dbReference>
<dbReference type="Pfam" id="PF00370">
    <property type="entry name" value="FGGY_N"/>
    <property type="match status" value="1"/>
</dbReference>
<keyword evidence="2" id="KW-0808">Transferase</keyword>
<dbReference type="PANTHER" id="PTHR43435:SF4">
    <property type="entry name" value="FGGY CARBOHYDRATE KINASE DOMAIN-CONTAINING PROTEIN"/>
    <property type="match status" value="1"/>
</dbReference>
<dbReference type="Pfam" id="PF02782">
    <property type="entry name" value="FGGY_C"/>
    <property type="match status" value="1"/>
</dbReference>
<dbReference type="Proteomes" id="UP001487740">
    <property type="component" value="Unassembled WGS sequence"/>
</dbReference>
<dbReference type="EMBL" id="JARAKH010000043">
    <property type="protein sequence ID" value="KAK8379808.1"/>
    <property type="molecule type" value="Genomic_DNA"/>
</dbReference>
<evidence type="ECO:0000256" key="3">
    <source>
        <dbReference type="ARBA" id="ARBA00022777"/>
    </source>
</evidence>
<sequence length="564" mass="60752">MSTAARTTNKMSGKVDEDLYVGVDVGSGSVRAALVDGRGRAIHTHTHTITIANPQQDYYEQDSEEIWQAVCVCVKAVTKEVEDKSKIRGIGFDATCSLVVVAPDFTPVSVSPSTGEDRFNIIMWMDHRASGEADFINSHPHKVLSFVGGKVSPEMQTPKLLWLKKHMTSTWVKAGHFFDLPDYLTFKATGSTSRSLCSLTCKWTYLSEQVGTGDESQSEGWDEEFFRLIGLEDLAEENWVRIGQEVRAPGERCGGLTHTAAHMMGLCTHTPVAASFIDAHAGCLALAAAGLTDGQVLTGRLGLICGTSTCHMALSPGPIEVPGVWGPYGGAVLPSTYLAEGGISASGALVDHIIRGHPCGGGGGGSDGNIYKRLEECLEEEARREKLSSPSLLTRHLHVYPDFHGNRSPLADSHMTGMVCGLNLDLSERSLALTYLATLQALAYGTRQIMAHMTRAGHALTSVLMCGGLCASDLYVQTHADALGMEVLTPQQQPSVLLGAAMLGAAASGRHASLEAAARAMGGPVRRWPPRPEVKAFHDKKYQVFLEMQQHQKRCREAMKAPLN</sequence>